<feature type="region of interest" description="Disordered" evidence="1">
    <location>
        <begin position="74"/>
        <end position="94"/>
    </location>
</feature>
<accession>A0A6M8PL61</accession>
<feature type="compositionally biased region" description="Polar residues" evidence="1">
    <location>
        <begin position="111"/>
        <end position="120"/>
    </location>
</feature>
<reference evidence="2" key="1">
    <citation type="submission" date="2019-10" db="EMBL/GenBank/DDBJ databases">
        <title>First nearly complete genome sequence of Feline immunodeficiency virus from Colombia.</title>
        <authorList>
            <person name="Taniwaki S.A."/>
            <person name="Jimenez-Villegas T."/>
            <person name="Santana-Clavijo N.F."/>
            <person name="Cruz T.F."/>
            <person name="Silva S.O.S."/>
            <person name="Valencia-Bacca J.D."/>
            <person name="Loaiza-Pedreros F."/>
            <person name="Richtzenhain L.J."/>
            <person name="Ferreira F."/>
            <person name="Araujo J.P.Jr."/>
            <person name="Brandao P.E."/>
        </authorList>
    </citation>
    <scope>NUCLEOTIDE SEQUENCE</scope>
    <source>
        <strain evidence="2">Cat/Colombia/GF6</strain>
    </source>
</reference>
<organism evidence="2">
    <name type="scientific">Feline immunodeficiency virus</name>
    <dbReference type="NCBI Taxonomy" id="11673"/>
    <lineage>
        <taxon>Viruses</taxon>
        <taxon>Riboviria</taxon>
        <taxon>Pararnavirae</taxon>
        <taxon>Artverviricota</taxon>
        <taxon>Revtraviricetes</taxon>
        <taxon>Ortervirales</taxon>
        <taxon>Retroviridae</taxon>
        <taxon>Orthoretrovirinae</taxon>
        <taxon>Lentivirus</taxon>
        <taxon>Lentivirus felimdef</taxon>
    </lineage>
</organism>
<dbReference type="EMBL" id="MN630242">
    <property type="protein sequence ID" value="QKI31778.1"/>
    <property type="molecule type" value="Genomic_DNA"/>
</dbReference>
<dbReference type="Pfam" id="PF09590">
    <property type="entry name" value="Env-gp36"/>
    <property type="match status" value="1"/>
</dbReference>
<sequence length="151" mass="17716">MAEGFAANRQWIGPEEAEELLDFDIATQMSEEGPLNPGVNPFRVPGITETEKQDYCAILQPKLQDLRNEIQEVKLEEGNAGKKRRQRRRRRKKNFKKMMTTLEDRFRKLFGTTSTTGDSTVESEDEPSKKEKRVDWDEYWDPEEVEKMLMD</sequence>
<dbReference type="InterPro" id="IPR018582">
    <property type="entry name" value="Envelope_glycop_lentivirus"/>
</dbReference>
<evidence type="ECO:0000313" key="2">
    <source>
        <dbReference type="EMBL" id="QKI31778.1"/>
    </source>
</evidence>
<evidence type="ECO:0000256" key="1">
    <source>
        <dbReference type="SAM" id="MobiDB-lite"/>
    </source>
</evidence>
<gene>
    <name evidence="2" type="primary">rev</name>
</gene>
<feature type="compositionally biased region" description="Basic and acidic residues" evidence="1">
    <location>
        <begin position="126"/>
        <end position="136"/>
    </location>
</feature>
<protein>
    <submittedName>
        <fullName evidence="2">Rev protein</fullName>
    </submittedName>
</protein>
<proteinExistence type="predicted"/>
<name>A0A6M8PL61_9RETR</name>
<feature type="region of interest" description="Disordered" evidence="1">
    <location>
        <begin position="109"/>
        <end position="137"/>
    </location>
</feature>
<feature type="compositionally biased region" description="Basic residues" evidence="1">
    <location>
        <begin position="81"/>
        <end position="94"/>
    </location>
</feature>